<comment type="caution">
    <text evidence="4">The sequence shown here is derived from an EMBL/GenBank/DDBJ whole genome shotgun (WGS) entry which is preliminary data.</text>
</comment>
<dbReference type="InterPro" id="IPR029752">
    <property type="entry name" value="D-isomer_DH_CS1"/>
</dbReference>
<protein>
    <submittedName>
        <fullName evidence="4">NAD(P)-dependent oxidoreductase</fullName>
    </submittedName>
</protein>
<organism evidence="4 5">
    <name type="scientific">Parvularcula lutaonensis</name>
    <dbReference type="NCBI Taxonomy" id="491923"/>
    <lineage>
        <taxon>Bacteria</taxon>
        <taxon>Pseudomonadati</taxon>
        <taxon>Pseudomonadota</taxon>
        <taxon>Alphaproteobacteria</taxon>
        <taxon>Parvularculales</taxon>
        <taxon>Parvularculaceae</taxon>
        <taxon>Parvularcula</taxon>
    </lineage>
</organism>
<evidence type="ECO:0000313" key="4">
    <source>
        <dbReference type="EMBL" id="MFC3301825.1"/>
    </source>
</evidence>
<dbReference type="PROSITE" id="PS00065">
    <property type="entry name" value="D_2_HYDROXYACID_DH_1"/>
    <property type="match status" value="1"/>
</dbReference>
<evidence type="ECO:0000256" key="1">
    <source>
        <dbReference type="ARBA" id="ARBA00023002"/>
    </source>
</evidence>
<dbReference type="PANTHER" id="PTHR43333:SF1">
    <property type="entry name" value="D-ISOMER SPECIFIC 2-HYDROXYACID DEHYDROGENASE NAD-BINDING DOMAIN-CONTAINING PROTEIN"/>
    <property type="match status" value="1"/>
</dbReference>
<dbReference type="PANTHER" id="PTHR43333">
    <property type="entry name" value="2-HACID_DH_C DOMAIN-CONTAINING PROTEIN"/>
    <property type="match status" value="1"/>
</dbReference>
<dbReference type="Gene3D" id="3.40.50.720">
    <property type="entry name" value="NAD(P)-binding Rossmann-like Domain"/>
    <property type="match status" value="2"/>
</dbReference>
<evidence type="ECO:0000313" key="5">
    <source>
        <dbReference type="Proteomes" id="UP001595607"/>
    </source>
</evidence>
<gene>
    <name evidence="4" type="ORF">ACFONP_03685</name>
</gene>
<name>A0ABV7M8P3_9PROT</name>
<feature type="domain" description="D-isomer specific 2-hydroxyacid dehydrogenase NAD-binding" evidence="3">
    <location>
        <begin position="102"/>
        <end position="270"/>
    </location>
</feature>
<keyword evidence="1" id="KW-0560">Oxidoreductase</keyword>
<dbReference type="InterPro" id="IPR006140">
    <property type="entry name" value="D-isomer_DH_NAD-bd"/>
</dbReference>
<keyword evidence="5" id="KW-1185">Reference proteome</keyword>
<dbReference type="InterPro" id="IPR036291">
    <property type="entry name" value="NAD(P)-bd_dom_sf"/>
</dbReference>
<accession>A0ABV7M8P3</accession>
<dbReference type="Proteomes" id="UP001595607">
    <property type="component" value="Unassembled WGS sequence"/>
</dbReference>
<sequence>MTATITVRVHEAQEENLVRSLEALDAPLKVVRGPTEGAEGPRVLIAFRPPGDEDVTGYDWIHLAGAGADHMAPALKGARRLPIVTKTVGAMGRQMAEYCLSYVLADLQLHAKRATMQRDHRWSQSEGEPHFLFDRSVAIIGTGAIGSAMATAIAPLAKEVIGYSRSGKPAGGFTRTSPLEAFEAADIAIAALPLAPGTKGVIGENVLGRMQSGLFINVGRGATVDEIALRSALARGAVRKAVLDVFAEEPLPEDHWAWEHPDVVVTSHVSGVTREEDTLAAFRDKLPGFLDGTLRSDIDIERGY</sequence>
<proteinExistence type="predicted"/>
<dbReference type="Pfam" id="PF02826">
    <property type="entry name" value="2-Hacid_dh_C"/>
    <property type="match status" value="1"/>
</dbReference>
<dbReference type="EMBL" id="JBHRVA010000002">
    <property type="protein sequence ID" value="MFC3301825.1"/>
    <property type="molecule type" value="Genomic_DNA"/>
</dbReference>
<evidence type="ECO:0000256" key="2">
    <source>
        <dbReference type="ARBA" id="ARBA00023027"/>
    </source>
</evidence>
<dbReference type="RefSeq" id="WP_229786080.1">
    <property type="nucleotide sequence ID" value="NZ_BMXU01000001.1"/>
</dbReference>
<keyword evidence="2" id="KW-0520">NAD</keyword>
<evidence type="ECO:0000259" key="3">
    <source>
        <dbReference type="Pfam" id="PF02826"/>
    </source>
</evidence>
<dbReference type="SUPFAM" id="SSF51735">
    <property type="entry name" value="NAD(P)-binding Rossmann-fold domains"/>
    <property type="match status" value="1"/>
</dbReference>
<reference evidence="5" key="1">
    <citation type="journal article" date="2019" name="Int. J. Syst. Evol. Microbiol.">
        <title>The Global Catalogue of Microorganisms (GCM) 10K type strain sequencing project: providing services to taxonomists for standard genome sequencing and annotation.</title>
        <authorList>
            <consortium name="The Broad Institute Genomics Platform"/>
            <consortium name="The Broad Institute Genome Sequencing Center for Infectious Disease"/>
            <person name="Wu L."/>
            <person name="Ma J."/>
        </authorList>
    </citation>
    <scope>NUCLEOTIDE SEQUENCE [LARGE SCALE GENOMIC DNA]</scope>
    <source>
        <strain evidence="5">KCTC 22245</strain>
    </source>
</reference>